<reference evidence="4" key="1">
    <citation type="submission" date="2016-09" db="EMBL/GenBank/DDBJ databases">
        <authorList>
            <person name="Capua I."/>
            <person name="De Benedictis P."/>
            <person name="Joannis T."/>
            <person name="Lombin L.H."/>
            <person name="Cattoli G."/>
        </authorList>
    </citation>
    <scope>NUCLEOTIDE SEQUENCE</scope>
</reference>
<feature type="region of interest" description="Disordered" evidence="1">
    <location>
        <begin position="89"/>
        <end position="135"/>
    </location>
</feature>
<reference evidence="4" key="2">
    <citation type="journal article" date="2017" name="Front. Cell. Infect. Microbiol.">
        <title>Analysis of the Salivary Gland Transcriptome of Unfed and Partially Fed Amblyomma sculptum Ticks and Descriptive Proteome of the Saliva.</title>
        <authorList>
            <person name="Esteves E."/>
            <person name="Maruyama S.R."/>
            <person name="Kawahara R."/>
            <person name="Fujita A."/>
            <person name="Martins L.A."/>
            <person name="Righi A.A."/>
            <person name="Costa F.B."/>
            <person name="Palmisano G."/>
            <person name="Labruna M.B."/>
            <person name="Sa-Nunes A."/>
            <person name="Ribeiro J.M.C."/>
            <person name="Fogaca A.C."/>
        </authorList>
    </citation>
    <scope>NUCLEOTIDE SEQUENCE</scope>
</reference>
<feature type="region of interest" description="Disordered" evidence="1">
    <location>
        <begin position="230"/>
        <end position="255"/>
    </location>
</feature>
<evidence type="ECO:0000256" key="1">
    <source>
        <dbReference type="SAM" id="MobiDB-lite"/>
    </source>
</evidence>
<dbReference type="GO" id="GO:0005737">
    <property type="term" value="C:cytoplasm"/>
    <property type="evidence" value="ECO:0007669"/>
    <property type="project" value="TreeGrafter"/>
</dbReference>
<protein>
    <submittedName>
        <fullName evidence="4">Putative mrna cleavage and polyadenylation factor i/ii complex subunit pcf11</fullName>
    </submittedName>
</protein>
<feature type="compositionally biased region" description="Polar residues" evidence="1">
    <location>
        <begin position="230"/>
        <end position="243"/>
    </location>
</feature>
<feature type="compositionally biased region" description="Basic and acidic residues" evidence="1">
    <location>
        <begin position="424"/>
        <end position="433"/>
    </location>
</feature>
<feature type="compositionally biased region" description="Basic and acidic residues" evidence="1">
    <location>
        <begin position="119"/>
        <end position="130"/>
    </location>
</feature>
<accession>A0A1E1XTN2</accession>
<dbReference type="PANTHER" id="PTHR15921:SF3">
    <property type="entry name" value="PRE-MRNA CLEAVAGE COMPLEX 2 PROTEIN PCF11"/>
    <property type="match status" value="1"/>
</dbReference>
<dbReference type="InterPro" id="IPR045154">
    <property type="entry name" value="PCF11-like"/>
</dbReference>
<feature type="compositionally biased region" description="Pro residues" evidence="1">
    <location>
        <begin position="20"/>
        <end position="31"/>
    </location>
</feature>
<dbReference type="AlphaFoldDB" id="A0A1E1XTN2"/>
<feature type="compositionally biased region" description="Low complexity" evidence="1">
    <location>
        <begin position="1"/>
        <end position="19"/>
    </location>
</feature>
<dbReference type="Pfam" id="PF11526">
    <property type="entry name" value="Pfc11_Clp1_ID"/>
    <property type="match status" value="1"/>
</dbReference>
<evidence type="ECO:0000313" key="4">
    <source>
        <dbReference type="EMBL" id="JAU02624.1"/>
    </source>
</evidence>
<dbReference type="EMBL" id="GFAA01000811">
    <property type="protein sequence ID" value="JAU02624.1"/>
    <property type="molecule type" value="mRNA"/>
</dbReference>
<dbReference type="GO" id="GO:0003729">
    <property type="term" value="F:mRNA binding"/>
    <property type="evidence" value="ECO:0007669"/>
    <property type="project" value="InterPro"/>
</dbReference>
<evidence type="ECO:0000259" key="2">
    <source>
        <dbReference type="Pfam" id="PF11526"/>
    </source>
</evidence>
<feature type="compositionally biased region" description="Low complexity" evidence="1">
    <location>
        <begin position="89"/>
        <end position="99"/>
    </location>
</feature>
<feature type="region of interest" description="Disordered" evidence="1">
    <location>
        <begin position="1"/>
        <end position="67"/>
    </location>
</feature>
<dbReference type="InterPro" id="IPR021605">
    <property type="entry name" value="Pcf11_Clp1-ID"/>
</dbReference>
<evidence type="ECO:0000259" key="3">
    <source>
        <dbReference type="Pfam" id="PF23228"/>
    </source>
</evidence>
<feature type="region of interest" description="Disordered" evidence="1">
    <location>
        <begin position="303"/>
        <end position="397"/>
    </location>
</feature>
<feature type="region of interest" description="Disordered" evidence="1">
    <location>
        <begin position="414"/>
        <end position="436"/>
    </location>
</feature>
<dbReference type="PANTHER" id="PTHR15921">
    <property type="entry name" value="PRE-MRNA CLEAVAGE COMPLEX II"/>
    <property type="match status" value="1"/>
</dbReference>
<feature type="region of interest" description="Disordered" evidence="1">
    <location>
        <begin position="454"/>
        <end position="523"/>
    </location>
</feature>
<dbReference type="InterPro" id="IPR057242">
    <property type="entry name" value="PCFS4-like"/>
</dbReference>
<organism evidence="4">
    <name type="scientific">Amblyomma sculptum</name>
    <name type="common">Tick</name>
    <dbReference type="NCBI Taxonomy" id="1581419"/>
    <lineage>
        <taxon>Eukaryota</taxon>
        <taxon>Metazoa</taxon>
        <taxon>Ecdysozoa</taxon>
        <taxon>Arthropoda</taxon>
        <taxon>Chelicerata</taxon>
        <taxon>Arachnida</taxon>
        <taxon>Acari</taxon>
        <taxon>Parasitiformes</taxon>
        <taxon>Ixodida</taxon>
        <taxon>Ixodoidea</taxon>
        <taxon>Ixodidae</taxon>
        <taxon>Amblyomminae</taxon>
        <taxon>Amblyomma</taxon>
    </lineage>
</organism>
<feature type="domain" description="Pcf11 Clp1-ID" evidence="2">
    <location>
        <begin position="187"/>
        <end position="222"/>
    </location>
</feature>
<dbReference type="GO" id="GO:0000993">
    <property type="term" value="F:RNA polymerase II complex binding"/>
    <property type="evidence" value="ECO:0007669"/>
    <property type="project" value="InterPro"/>
</dbReference>
<dbReference type="GO" id="GO:0006369">
    <property type="term" value="P:termination of RNA polymerase II transcription"/>
    <property type="evidence" value="ECO:0007669"/>
    <property type="project" value="InterPro"/>
</dbReference>
<feature type="domain" description="PCFS4-like zinc finger" evidence="3">
    <location>
        <begin position="249"/>
        <end position="287"/>
    </location>
</feature>
<proteinExistence type="evidence at transcript level"/>
<dbReference type="GO" id="GO:0031124">
    <property type="term" value="P:mRNA 3'-end processing"/>
    <property type="evidence" value="ECO:0007669"/>
    <property type="project" value="InterPro"/>
</dbReference>
<dbReference type="GO" id="GO:0005849">
    <property type="term" value="C:mRNA cleavage factor complex"/>
    <property type="evidence" value="ECO:0007669"/>
    <property type="project" value="InterPro"/>
</dbReference>
<dbReference type="Pfam" id="PF23228">
    <property type="entry name" value="zf_PCFS4"/>
    <property type="match status" value="1"/>
</dbReference>
<feature type="compositionally biased region" description="Basic and acidic residues" evidence="1">
    <location>
        <begin position="342"/>
        <end position="358"/>
    </location>
</feature>
<sequence length="523" mass="56957">MQQPAMQQPAMQPSAMQQPPMQPPIQQPPLQPGMAPAVTLPSPFPTQMEGSALQPPSQVASGQPPALDVNVGELFSKLVAAGILKQSTGAGSTAGAQSGEQYQPAGGHLQKKKRRRARGDHGRQEPKKPVEGIPQLSFSRTDQLKIKHPSVINALHVGTQCASCGLRFTDEKCEKYRQHLDWHFRANRRDKDGARKAFSRKWFYEVEDWIQFEEIEDLEERARSFFEQQATVEQDQSTNSPATIKSVPASGDETGSTCAVCEEAFQLFWAEEEEQWHFKDAIRIENKVYHPACYEDFKRAAEAPSPVKMETDEAQPEAQEEDKAMVVDPSNQEEAAGEAAGEEEKPAVQSAADEKPPEEMAVDEAATVKEEVVEEEATCGDEGGLPIIKDEHAGSEMQDDPVVVVDNLGEFGVSLSDTEQNGAEEERPPETFEPKVVVKGTGGIVMKVKAESIQAPASPVPPAAHSTATEVSDAGEGGTEPAPAPDESTSDNEEFRPPTPDPRFQSLPPVQRGNELSGLCCIM</sequence>
<feature type="compositionally biased region" description="Basic residues" evidence="1">
    <location>
        <begin position="109"/>
        <end position="118"/>
    </location>
</feature>
<name>A0A1E1XTN2_AMBSC</name>